<dbReference type="STRING" id="442562.Rumeso_03650"/>
<evidence type="ECO:0000256" key="2">
    <source>
        <dbReference type="ARBA" id="ARBA00008537"/>
    </source>
</evidence>
<feature type="transmembrane region" description="Helical" evidence="8">
    <location>
        <begin position="206"/>
        <end position="223"/>
    </location>
</feature>
<dbReference type="NCBIfam" id="TIGR00711">
    <property type="entry name" value="efflux_EmrB"/>
    <property type="match status" value="1"/>
</dbReference>
<keyword evidence="7 8" id="KW-0472">Membrane</keyword>
<evidence type="ECO:0000313" key="10">
    <source>
        <dbReference type="EMBL" id="EYD74787.1"/>
    </source>
</evidence>
<evidence type="ECO:0000256" key="5">
    <source>
        <dbReference type="ARBA" id="ARBA00022692"/>
    </source>
</evidence>
<feature type="transmembrane region" description="Helical" evidence="8">
    <location>
        <begin position="172"/>
        <end position="194"/>
    </location>
</feature>
<keyword evidence="3" id="KW-0813">Transport</keyword>
<keyword evidence="4" id="KW-1003">Cell membrane</keyword>
<dbReference type="InterPro" id="IPR036259">
    <property type="entry name" value="MFS_trans_sf"/>
</dbReference>
<comment type="subcellular location">
    <subcellularLocation>
        <location evidence="1">Cell membrane</location>
        <topology evidence="1">Multi-pass membrane protein</topology>
    </subcellularLocation>
</comment>
<feature type="transmembrane region" description="Helical" evidence="8">
    <location>
        <begin position="375"/>
        <end position="394"/>
    </location>
</feature>
<reference evidence="10 11" key="1">
    <citation type="submission" date="2013-02" db="EMBL/GenBank/DDBJ databases">
        <authorList>
            <person name="Fiebig A."/>
            <person name="Goeker M."/>
            <person name="Klenk H.-P.P."/>
        </authorList>
    </citation>
    <scope>NUCLEOTIDE SEQUENCE [LARGE SCALE GENOMIC DNA]</scope>
    <source>
        <strain evidence="10 11">DSM 19309</strain>
    </source>
</reference>
<dbReference type="HOGENOM" id="CLU_000960_28_0_5"/>
<dbReference type="InterPro" id="IPR004638">
    <property type="entry name" value="EmrB-like"/>
</dbReference>
<dbReference type="GO" id="GO:0005886">
    <property type="term" value="C:plasma membrane"/>
    <property type="evidence" value="ECO:0007669"/>
    <property type="project" value="UniProtKB-SubCell"/>
</dbReference>
<evidence type="ECO:0000256" key="4">
    <source>
        <dbReference type="ARBA" id="ARBA00022475"/>
    </source>
</evidence>
<accession>A0A017HJU6</accession>
<dbReference type="PROSITE" id="PS50850">
    <property type="entry name" value="MFS"/>
    <property type="match status" value="1"/>
</dbReference>
<protein>
    <submittedName>
        <fullName evidence="10">Inner membrane component of tripartite multidrug resistance system</fullName>
    </submittedName>
</protein>
<keyword evidence="6 8" id="KW-1133">Transmembrane helix</keyword>
<dbReference type="PANTHER" id="PTHR42718:SF9">
    <property type="entry name" value="MAJOR FACILITATOR SUPERFAMILY MULTIDRUG TRANSPORTER MFSC"/>
    <property type="match status" value="1"/>
</dbReference>
<feature type="transmembrane region" description="Helical" evidence="8">
    <location>
        <begin position="145"/>
        <end position="166"/>
    </location>
</feature>
<comment type="similarity">
    <text evidence="2">Belongs to the major facilitator superfamily. EmrB family.</text>
</comment>
<dbReference type="Gene3D" id="1.20.1720.10">
    <property type="entry name" value="Multidrug resistance protein D"/>
    <property type="match status" value="1"/>
</dbReference>
<keyword evidence="5 8" id="KW-0812">Transmembrane</keyword>
<evidence type="ECO:0000256" key="7">
    <source>
        <dbReference type="ARBA" id="ARBA00023136"/>
    </source>
</evidence>
<dbReference type="EMBL" id="AOSK01000106">
    <property type="protein sequence ID" value="EYD74787.1"/>
    <property type="molecule type" value="Genomic_DNA"/>
</dbReference>
<name>A0A017HJU6_9RHOB</name>
<feature type="transmembrane region" description="Helical" evidence="8">
    <location>
        <begin position="111"/>
        <end position="133"/>
    </location>
</feature>
<feature type="transmembrane region" description="Helical" evidence="8">
    <location>
        <begin position="406"/>
        <end position="427"/>
    </location>
</feature>
<feature type="transmembrane region" description="Helical" evidence="8">
    <location>
        <begin position="56"/>
        <end position="78"/>
    </location>
</feature>
<organism evidence="10 11">
    <name type="scientific">Rubellimicrobium mesophilum DSM 19309</name>
    <dbReference type="NCBI Taxonomy" id="442562"/>
    <lineage>
        <taxon>Bacteria</taxon>
        <taxon>Pseudomonadati</taxon>
        <taxon>Pseudomonadota</taxon>
        <taxon>Alphaproteobacteria</taxon>
        <taxon>Rhodobacterales</taxon>
        <taxon>Roseobacteraceae</taxon>
        <taxon>Rubellimicrobium</taxon>
    </lineage>
</organism>
<feature type="transmembrane region" description="Helical" evidence="8">
    <location>
        <begin position="85"/>
        <end position="105"/>
    </location>
</feature>
<evidence type="ECO:0000313" key="11">
    <source>
        <dbReference type="Proteomes" id="UP000019666"/>
    </source>
</evidence>
<dbReference type="OrthoDB" id="9812221at2"/>
<dbReference type="PRINTS" id="PR01036">
    <property type="entry name" value="TCRTETB"/>
</dbReference>
<evidence type="ECO:0000256" key="6">
    <source>
        <dbReference type="ARBA" id="ARBA00022989"/>
    </source>
</evidence>
<dbReference type="PATRIC" id="fig|442562.3.peg.3595"/>
<dbReference type="PANTHER" id="PTHR42718">
    <property type="entry name" value="MAJOR FACILITATOR SUPERFAMILY MULTIDRUG TRANSPORTER MFSC"/>
    <property type="match status" value="1"/>
</dbReference>
<feature type="domain" description="Major facilitator superfamily (MFS) profile" evidence="9">
    <location>
        <begin position="20"/>
        <end position="502"/>
    </location>
</feature>
<sequence>MSHGPGLSKPAVEVAAPGWLTASIMLATVMQVLDTTIANVALPHMAASLGASQEEITWVLTSYIVASAIATPLTGWLTDRIGRRTVFLGAIVGFTVASLLCGIATSLEEMVLFRVLQGICGAMVVPLAQTVLLDINPRERIGQAMAIYGAGIMVGPIIGPTLGGWLTESFNWRYVFLINLPLGIIALAGILVFLPQSATKERRFDVFGFAMLALAVGSLQLLLDRGQAAGWFSSLEIWLYLGLAISGMWVFVVHCWTARNPFVSLAMFRDRNFSMGLVFIFIIGMTLFSGLALLPPLLQNLLGYPVVQTGLVMAPRGVGTMISMILVGRLVARFDARLLVCIGILVTAWSLWLMSGFDVQMDSRPIILSGVVQGFGLGFVFVPLSTLTFATIAPQFRGDATSFFSLVRNVGSGVGISIVTSVLSRMMTVNHEELASRLTAAAPQVRLQMPQLLTASPTVAARVDGLVTQQAAMIAYIDNFLLMLLLTLAALPIVLLLRKPKAAGGAAHAGPAAVAD</sequence>
<feature type="transmembrane region" description="Helical" evidence="8">
    <location>
        <begin position="277"/>
        <end position="298"/>
    </location>
</feature>
<dbReference type="InterPro" id="IPR020846">
    <property type="entry name" value="MFS_dom"/>
</dbReference>
<proteinExistence type="inferred from homology"/>
<feature type="transmembrane region" description="Helical" evidence="8">
    <location>
        <begin position="473"/>
        <end position="497"/>
    </location>
</feature>
<evidence type="ECO:0000259" key="9">
    <source>
        <dbReference type="PROSITE" id="PS50850"/>
    </source>
</evidence>
<evidence type="ECO:0000256" key="1">
    <source>
        <dbReference type="ARBA" id="ARBA00004651"/>
    </source>
</evidence>
<evidence type="ECO:0000256" key="3">
    <source>
        <dbReference type="ARBA" id="ARBA00022448"/>
    </source>
</evidence>
<feature type="transmembrane region" description="Helical" evidence="8">
    <location>
        <begin position="338"/>
        <end position="355"/>
    </location>
</feature>
<dbReference type="SUPFAM" id="SSF103473">
    <property type="entry name" value="MFS general substrate transporter"/>
    <property type="match status" value="1"/>
</dbReference>
<gene>
    <name evidence="10" type="ORF">Rumeso_03650</name>
</gene>
<dbReference type="Proteomes" id="UP000019666">
    <property type="component" value="Unassembled WGS sequence"/>
</dbReference>
<dbReference type="GO" id="GO:0022857">
    <property type="term" value="F:transmembrane transporter activity"/>
    <property type="evidence" value="ECO:0007669"/>
    <property type="project" value="InterPro"/>
</dbReference>
<feature type="transmembrane region" description="Helical" evidence="8">
    <location>
        <begin position="235"/>
        <end position="256"/>
    </location>
</feature>
<keyword evidence="11" id="KW-1185">Reference proteome</keyword>
<dbReference type="InterPro" id="IPR011701">
    <property type="entry name" value="MFS"/>
</dbReference>
<dbReference type="Pfam" id="PF07690">
    <property type="entry name" value="MFS_1"/>
    <property type="match status" value="1"/>
</dbReference>
<feature type="transmembrane region" description="Helical" evidence="8">
    <location>
        <begin position="310"/>
        <end position="331"/>
    </location>
</feature>
<dbReference type="AlphaFoldDB" id="A0A017HJU6"/>
<comment type="caution">
    <text evidence="10">The sequence shown here is derived from an EMBL/GenBank/DDBJ whole genome shotgun (WGS) entry which is preliminary data.</text>
</comment>
<evidence type="ECO:0000256" key="8">
    <source>
        <dbReference type="SAM" id="Phobius"/>
    </source>
</evidence>
<dbReference type="RefSeq" id="WP_051521325.1">
    <property type="nucleotide sequence ID" value="NZ_KK088580.1"/>
</dbReference>
<dbReference type="Gene3D" id="1.20.1250.20">
    <property type="entry name" value="MFS general substrate transporter like domains"/>
    <property type="match status" value="1"/>
</dbReference>
<dbReference type="CDD" id="cd17503">
    <property type="entry name" value="MFS_LmrB_MDR_like"/>
    <property type="match status" value="1"/>
</dbReference>